<evidence type="ECO:0000313" key="3">
    <source>
        <dbReference type="EMBL" id="MBU2737497.1"/>
    </source>
</evidence>
<comment type="caution">
    <text evidence="3">The sequence shown here is derived from an EMBL/GenBank/DDBJ whole genome shotgun (WGS) entry which is preliminary data.</text>
</comment>
<evidence type="ECO:0000256" key="1">
    <source>
        <dbReference type="SAM" id="Phobius"/>
    </source>
</evidence>
<dbReference type="Pfam" id="PF13400">
    <property type="entry name" value="Tad"/>
    <property type="match status" value="1"/>
</dbReference>
<keyword evidence="1" id="KW-0472">Membrane</keyword>
<evidence type="ECO:0000313" key="4">
    <source>
        <dbReference type="Proteomes" id="UP001197028"/>
    </source>
</evidence>
<name>A0ABS5ZLK9_9PROT</name>
<keyword evidence="4" id="KW-1185">Reference proteome</keyword>
<reference evidence="3 4" key="1">
    <citation type="journal article" date="2021" name="ISME J.">
        <title>Genomic evolution of the class Acidithiobacillia: deep-branching Proteobacteria living in extreme acidic conditions.</title>
        <authorList>
            <person name="Moya-Beltran A."/>
            <person name="Beard S."/>
            <person name="Rojas-Villalobos C."/>
            <person name="Issotta F."/>
            <person name="Gallardo Y."/>
            <person name="Ulloa R."/>
            <person name="Giaveno A."/>
            <person name="Degli Esposti M."/>
            <person name="Johnson D.B."/>
            <person name="Quatrini R."/>
        </authorList>
    </citation>
    <scope>NUCLEOTIDE SEQUENCE [LARGE SCALE GENOMIC DNA]</scope>
    <source>
        <strain evidence="3 4">ATCC 19703</strain>
    </source>
</reference>
<feature type="domain" description="Putative Flp pilus-assembly TadG-like N-terminal" evidence="2">
    <location>
        <begin position="23"/>
        <end position="69"/>
    </location>
</feature>
<keyword evidence="1" id="KW-0812">Transmembrane</keyword>
<keyword evidence="1" id="KW-1133">Transmembrane helix</keyword>
<sequence>MEFIMRSPSINMIFTAKNIAESGQAALFSVALIPAILLAGLFVFNAGQQTAVKLKTQNAADAAAFSAMQMEARELNFIAYTNRAMVANQVAIGQTISLVSWGRYINSLGVNIRNIGNLAEIIPGVGSIIATITNAIAQSTNILNQSIETASNVLLPGLDLADSALSGSQEAYHLANGVFDPGGGNNHPGGAMTAVAEQVVKLNDVNGQLNTIIMATNLSSYFKNRGNLLQRWGGDKKQAQNRMGSMINASRDGFTSTRNHLPTPLLPVKSGNLYVTGWEFRRAGGSEIAKTSEGKFVWSGMDTLSLHVWARKGIVFGGKKWIEIPLGYGASQTGNGSNFSYPGRYLETRSTPQTVFPSAERTVNLPAYQDSRSQNAQGSNIAAFKNPGEQDSTGASMRSVGGDATRFSAGGISRYWDFNRNSPQLKDANGDPADVMPSYVVVVEHDRQNVRDASNTLGIKQSAQEKTNLSLAQDNPGKHIRSIAKAQAFFRRPTSLWQRADAYDERANLFSPFWEARLVDLNARERSLYATLLGLQ</sequence>
<dbReference type="InterPro" id="IPR028087">
    <property type="entry name" value="Tad_N"/>
</dbReference>
<proteinExistence type="predicted"/>
<accession>A0ABS5ZLK9</accession>
<gene>
    <name evidence="3" type="ORF">HJG40_01450</name>
</gene>
<feature type="transmembrane region" description="Helical" evidence="1">
    <location>
        <begin position="25"/>
        <end position="44"/>
    </location>
</feature>
<protein>
    <recommendedName>
        <fullName evidence="2">Putative Flp pilus-assembly TadG-like N-terminal domain-containing protein</fullName>
    </recommendedName>
</protein>
<organism evidence="3 4">
    <name type="scientific">Acidithiobacillus concretivorus</name>
    <dbReference type="NCBI Taxonomy" id="3063952"/>
    <lineage>
        <taxon>Bacteria</taxon>
        <taxon>Pseudomonadati</taxon>
        <taxon>Pseudomonadota</taxon>
        <taxon>Acidithiobacillia</taxon>
        <taxon>Acidithiobacillales</taxon>
        <taxon>Acidithiobacillaceae</taxon>
        <taxon>Acidithiobacillus</taxon>
    </lineage>
</organism>
<evidence type="ECO:0000259" key="2">
    <source>
        <dbReference type="Pfam" id="PF13400"/>
    </source>
</evidence>
<dbReference type="EMBL" id="JABELD010000009">
    <property type="protein sequence ID" value="MBU2737497.1"/>
    <property type="molecule type" value="Genomic_DNA"/>
</dbReference>
<dbReference type="Proteomes" id="UP001197028">
    <property type="component" value="Unassembled WGS sequence"/>
</dbReference>